<dbReference type="GO" id="GO:0016491">
    <property type="term" value="F:oxidoreductase activity"/>
    <property type="evidence" value="ECO:0007669"/>
    <property type="project" value="InterPro"/>
</dbReference>
<dbReference type="KEGG" id="parq:DSM112329_00832"/>
<reference evidence="1" key="1">
    <citation type="submission" date="2022-12" db="EMBL/GenBank/DDBJ databases">
        <title>Paraconexibacter alkalitolerans sp. nov. and Baekduia alba sp. nov., isolated from soil and emended description of the genera Paraconexibacter (Chun et al., 2020) and Baekduia (An et al., 2020).</title>
        <authorList>
            <person name="Vieira S."/>
            <person name="Huber K.J."/>
            <person name="Geppert A."/>
            <person name="Wolf J."/>
            <person name="Neumann-Schaal M."/>
            <person name="Muesken M."/>
            <person name="Overmann J."/>
        </authorList>
    </citation>
    <scope>NUCLEOTIDE SEQUENCE</scope>
    <source>
        <strain evidence="1">AEG42_29</strain>
    </source>
</reference>
<dbReference type="InterPro" id="IPR009078">
    <property type="entry name" value="Ferritin-like_SF"/>
</dbReference>
<dbReference type="Gene3D" id="1.10.620.20">
    <property type="entry name" value="Ribonucleotide Reductase, subunit A"/>
    <property type="match status" value="1"/>
</dbReference>
<proteinExistence type="predicted"/>
<protein>
    <submittedName>
        <fullName evidence="1">Uncharacterized protein</fullName>
    </submittedName>
</protein>
<dbReference type="RefSeq" id="WP_354700553.1">
    <property type="nucleotide sequence ID" value="NZ_CP114014.1"/>
</dbReference>
<gene>
    <name evidence="1" type="ORF">DSM112329_00832</name>
</gene>
<name>A0AAU7AQU1_9ACTN</name>
<dbReference type="InterPro" id="IPR012348">
    <property type="entry name" value="RNR-like"/>
</dbReference>
<dbReference type="SUPFAM" id="SSF47240">
    <property type="entry name" value="Ferritin-like"/>
    <property type="match status" value="1"/>
</dbReference>
<sequence>MTLAGYDHLLAAARRLQWDDGAIDLTADAAAWPSVDAGARHRITELVAGFCVAERAVAEHLSPFAAAAGDRSLAAECFAVQAGDERRHARFFDRVAREVVRHDPDAADDGGLVTAGLRALFEHDLPALARRLAGGDASLAEGVGLYHLVLEGIVFAIGQQALTDELEAAAVLTGTLEGVRRVQGDERWHVGLGVMCLQDAGLRTDVGAAAERAAAAWGPDVATPQRVATVLAVHERRLAQTRPAEHRRRAVQSSI</sequence>
<evidence type="ECO:0000313" key="1">
    <source>
        <dbReference type="EMBL" id="XAY04006.1"/>
    </source>
</evidence>
<dbReference type="EMBL" id="CP114014">
    <property type="protein sequence ID" value="XAY04006.1"/>
    <property type="molecule type" value="Genomic_DNA"/>
</dbReference>
<organism evidence="1">
    <name type="scientific">Paraconexibacter sp. AEG42_29</name>
    <dbReference type="NCBI Taxonomy" id="2997339"/>
    <lineage>
        <taxon>Bacteria</taxon>
        <taxon>Bacillati</taxon>
        <taxon>Actinomycetota</taxon>
        <taxon>Thermoleophilia</taxon>
        <taxon>Solirubrobacterales</taxon>
        <taxon>Paraconexibacteraceae</taxon>
        <taxon>Paraconexibacter</taxon>
    </lineage>
</organism>
<accession>A0AAU7AQU1</accession>
<dbReference type="AlphaFoldDB" id="A0AAU7AQU1"/>